<dbReference type="RefSeq" id="WP_005343489.1">
    <property type="nucleotide sequence ID" value="NZ_ACEP01000008.1"/>
</dbReference>
<feature type="non-terminal residue" evidence="4">
    <location>
        <position position="212"/>
    </location>
</feature>
<evidence type="ECO:0000256" key="1">
    <source>
        <dbReference type="ARBA" id="ARBA00023125"/>
    </source>
</evidence>
<proteinExistence type="predicted"/>
<dbReference type="PRINTS" id="PR00455">
    <property type="entry name" value="HTHTETR"/>
</dbReference>
<dbReference type="Pfam" id="PF00440">
    <property type="entry name" value="TetR_N"/>
    <property type="match status" value="1"/>
</dbReference>
<dbReference type="PANTHER" id="PTHR30055">
    <property type="entry name" value="HTH-TYPE TRANSCRIPTIONAL REGULATOR RUTR"/>
    <property type="match status" value="1"/>
</dbReference>
<dbReference type="InterPro" id="IPR001647">
    <property type="entry name" value="HTH_TetR"/>
</dbReference>
<protein>
    <submittedName>
        <fullName evidence="4">Transcriptional regulator, TetR family</fullName>
    </submittedName>
</protein>
<dbReference type="InterPro" id="IPR009057">
    <property type="entry name" value="Homeodomain-like_sf"/>
</dbReference>
<evidence type="ECO:0000259" key="3">
    <source>
        <dbReference type="PROSITE" id="PS50977"/>
    </source>
</evidence>
<reference evidence="4 5" key="2">
    <citation type="submission" date="2009-02" db="EMBL/GenBank/DDBJ databases">
        <title>Draft genome sequence of Eubacterium hallii (DSM 3353).</title>
        <authorList>
            <person name="Sudarsanam P."/>
            <person name="Ley R."/>
            <person name="Guruge J."/>
            <person name="Turnbaugh P.J."/>
            <person name="Mahowald M."/>
            <person name="Liep D."/>
            <person name="Gordon J."/>
        </authorList>
    </citation>
    <scope>NUCLEOTIDE SEQUENCE [LARGE SCALE GENOMIC DNA]</scope>
    <source>
        <strain evidence="4 5">DSM 3353</strain>
    </source>
</reference>
<dbReference type="Proteomes" id="UP000003174">
    <property type="component" value="Unassembled WGS sequence"/>
</dbReference>
<evidence type="ECO:0000256" key="2">
    <source>
        <dbReference type="PROSITE-ProRule" id="PRU00335"/>
    </source>
</evidence>
<dbReference type="AlphaFoldDB" id="C0ERV0"/>
<evidence type="ECO:0000313" key="4">
    <source>
        <dbReference type="EMBL" id="EEG38006.1"/>
    </source>
</evidence>
<dbReference type="eggNOG" id="COG1309">
    <property type="taxonomic scope" value="Bacteria"/>
</dbReference>
<gene>
    <name evidence="4" type="ORF">EUBHAL_00110</name>
</gene>
<keyword evidence="1 2" id="KW-0238">DNA-binding</keyword>
<feature type="domain" description="HTH tetR-type" evidence="3">
    <location>
        <begin position="12"/>
        <end position="72"/>
    </location>
</feature>
<dbReference type="InterPro" id="IPR050109">
    <property type="entry name" value="HTH-type_TetR-like_transc_reg"/>
</dbReference>
<sequence length="212" mass="25268">MGKSEKQIEKEKARNQRIIDTAFQIFVEKKIEAVTMEEIARKAGIGRATLFRCYSSKPELVMAVCTAKWKAYFDKLDAIRPLESIHDIPAIDRFIFTLDGYIDMYQNHKDLLQYNDNFNHYMVHQEGIAAEKYEKFYKSLYSMNTRLHWMYEKAKEDKTFRTDIPEEQFFRVTFHSMMATCAYYAGGFIWGSEENKDYTEELIRLKEMILKY</sequence>
<dbReference type="SUPFAM" id="SSF46689">
    <property type="entry name" value="Homeodomain-like"/>
    <property type="match status" value="1"/>
</dbReference>
<comment type="caution">
    <text evidence="4">The sequence shown here is derived from an EMBL/GenBank/DDBJ whole genome shotgun (WGS) entry which is preliminary data.</text>
</comment>
<dbReference type="Gene3D" id="1.10.357.10">
    <property type="entry name" value="Tetracycline Repressor, domain 2"/>
    <property type="match status" value="1"/>
</dbReference>
<dbReference type="EMBL" id="ACEP01000008">
    <property type="protein sequence ID" value="EEG38006.1"/>
    <property type="molecule type" value="Genomic_DNA"/>
</dbReference>
<name>C0ERV0_9FIRM</name>
<dbReference type="GO" id="GO:0006355">
    <property type="term" value="P:regulation of DNA-templated transcription"/>
    <property type="evidence" value="ECO:0007669"/>
    <property type="project" value="UniProtKB-ARBA"/>
</dbReference>
<dbReference type="GO" id="GO:0003677">
    <property type="term" value="F:DNA binding"/>
    <property type="evidence" value="ECO:0007669"/>
    <property type="project" value="UniProtKB-UniRule"/>
</dbReference>
<evidence type="ECO:0000313" key="5">
    <source>
        <dbReference type="Proteomes" id="UP000003174"/>
    </source>
</evidence>
<feature type="DNA-binding region" description="H-T-H motif" evidence="2">
    <location>
        <begin position="35"/>
        <end position="54"/>
    </location>
</feature>
<reference evidence="4 5" key="1">
    <citation type="submission" date="2009-01" db="EMBL/GenBank/DDBJ databases">
        <authorList>
            <person name="Fulton L."/>
            <person name="Clifton S."/>
            <person name="Fulton B."/>
            <person name="Xu J."/>
            <person name="Minx P."/>
            <person name="Pepin K.H."/>
            <person name="Johnson M."/>
            <person name="Bhonagiri V."/>
            <person name="Nash W.E."/>
            <person name="Mardis E.R."/>
            <person name="Wilson R.K."/>
        </authorList>
    </citation>
    <scope>NUCLEOTIDE SEQUENCE [LARGE SCALE GENOMIC DNA]</scope>
    <source>
        <strain evidence="4 5">DSM 3353</strain>
    </source>
</reference>
<dbReference type="PROSITE" id="PS50977">
    <property type="entry name" value="HTH_TETR_2"/>
    <property type="match status" value="1"/>
</dbReference>
<accession>C0ERV0</accession>
<organism evidence="4 5">
    <name type="scientific">Anaerobutyricum hallii DSM 3353</name>
    <dbReference type="NCBI Taxonomy" id="411469"/>
    <lineage>
        <taxon>Bacteria</taxon>
        <taxon>Bacillati</taxon>
        <taxon>Bacillota</taxon>
        <taxon>Clostridia</taxon>
        <taxon>Lachnospirales</taxon>
        <taxon>Lachnospiraceae</taxon>
        <taxon>Anaerobutyricum</taxon>
    </lineage>
</organism>